<dbReference type="Gene3D" id="2.120.10.30">
    <property type="entry name" value="TolB, C-terminal domain"/>
    <property type="match status" value="1"/>
</dbReference>
<keyword evidence="2" id="KW-1185">Reference proteome</keyword>
<dbReference type="SUPFAM" id="SSF101898">
    <property type="entry name" value="NHL repeat"/>
    <property type="match status" value="1"/>
</dbReference>
<dbReference type="EMBL" id="JACXJA010000036">
    <property type="protein sequence ID" value="MBD2864999.1"/>
    <property type="molecule type" value="Genomic_DNA"/>
</dbReference>
<proteinExistence type="predicted"/>
<comment type="caution">
    <text evidence="1">The sequence shown here is derived from an EMBL/GenBank/DDBJ whole genome shotgun (WGS) entry which is preliminary data.</text>
</comment>
<evidence type="ECO:0008006" key="3">
    <source>
        <dbReference type="Google" id="ProtNLM"/>
    </source>
</evidence>
<protein>
    <recommendedName>
        <fullName evidence="3">Phage tail protein</fullName>
    </recommendedName>
</protein>
<gene>
    <name evidence="1" type="ORF">IDH45_23755</name>
</gene>
<dbReference type="Pfam" id="PF09684">
    <property type="entry name" value="Tail_P2_I"/>
    <property type="match status" value="1"/>
</dbReference>
<dbReference type="InterPro" id="IPR011042">
    <property type="entry name" value="6-blade_b-propeller_TolB-like"/>
</dbReference>
<dbReference type="RefSeq" id="WP_190930623.1">
    <property type="nucleotide sequence ID" value="NZ_JACXJA010000036.1"/>
</dbReference>
<sequence>MRRAARFFSFNKPADWHNGRMANMSVRSSGISIERTDKYSVYKSVHSYEIDGADEVADFAVGPGSKLYVLDTRAGLWVHDYENRHTEPLFSPGHQLFTNRSYLAAEGDCLYMADPGGDNRISSVAPSNGQLLWTARRWNGIELYPLAAAADKGRHLYTVVPLDPAGGSPDSAEVPAGSRIAVLQWNSSGEVVRVFEHETMRLDSAASVRDLCGRFSLVSAGEGEPVLLDSVRKTVTRFGRYGEDPAVTRTVQTGTPAGVAVDAEGAVYVGDGSREGSSEDERFIFQYAASGECTAKVSGYRSRVDKLLHDRKNRIYALDREKGVITLLELQSRTMTLADAGLPEAWYVSGELDSVEEETEWHKIELLADIPEETQIRFTCFATDDRYGVLEGEVVDYSEYFGNPDIPLARKWKASRHLWSEPIVNPRDALLMNAKGRYLWYRLELAGSERTAPVVSRLRVHFPRQSPIVHLPSIYQEDPGGSKFLERFLALFGTFFAEMEEKIDKISSTFDPDGVAGPYLTWLSRWLALDIAESWDEPKLRTLMKRAPELYKLRGTRQGLSQMLHIYTGVEPFIVEQHQLKHMQESSELRQMFTRLYGDNPYCFCVMLPPECVRSDKQRMMVENIIEDQQPAYAEGRLVILQPWMHADMHTYIGINTVLSEPTLLTLDRQSSMPHGTVLIDVDRDKRIDIHTRLELDSGLE</sequence>
<dbReference type="AlphaFoldDB" id="A0A927CCL5"/>
<organism evidence="1 2">
    <name type="scientific">Paenibacillus oceani</name>
    <dbReference type="NCBI Taxonomy" id="2772510"/>
    <lineage>
        <taxon>Bacteria</taxon>
        <taxon>Bacillati</taxon>
        <taxon>Bacillota</taxon>
        <taxon>Bacilli</taxon>
        <taxon>Bacillales</taxon>
        <taxon>Paenibacillaceae</taxon>
        <taxon>Paenibacillus</taxon>
    </lineage>
</organism>
<dbReference type="NCBIfam" id="TIGR02242">
    <property type="entry name" value="tail_TIGR02242"/>
    <property type="match status" value="1"/>
</dbReference>
<evidence type="ECO:0000313" key="2">
    <source>
        <dbReference type="Proteomes" id="UP000639396"/>
    </source>
</evidence>
<accession>A0A927CCL5</accession>
<evidence type="ECO:0000313" key="1">
    <source>
        <dbReference type="EMBL" id="MBD2864999.1"/>
    </source>
</evidence>
<reference evidence="1" key="1">
    <citation type="submission" date="2020-09" db="EMBL/GenBank/DDBJ databases">
        <title>A novel bacterium of genus Paenibacillus, isolated from South China Sea.</title>
        <authorList>
            <person name="Huang H."/>
            <person name="Mo K."/>
            <person name="Hu Y."/>
        </authorList>
    </citation>
    <scope>NUCLEOTIDE SEQUENCE</scope>
    <source>
        <strain evidence="1">IB182363</strain>
    </source>
</reference>
<dbReference type="InterPro" id="IPR011748">
    <property type="entry name" value="Unchr_phage_tail-like"/>
</dbReference>
<dbReference type="InterPro" id="IPR006521">
    <property type="entry name" value="Tail_protein_I"/>
</dbReference>
<dbReference type="Proteomes" id="UP000639396">
    <property type="component" value="Unassembled WGS sequence"/>
</dbReference>
<name>A0A927CCL5_9BACL</name>